<reference evidence="1 2" key="1">
    <citation type="journal article" date="2018" name="Front. Plant Sci.">
        <title>Red Clover (Trifolium pratense) and Zigzag Clover (T. medium) - A Picture of Genomic Similarities and Differences.</title>
        <authorList>
            <person name="Dluhosova J."/>
            <person name="Istvanek J."/>
            <person name="Nedelnik J."/>
            <person name="Repkova J."/>
        </authorList>
    </citation>
    <scope>NUCLEOTIDE SEQUENCE [LARGE SCALE GENOMIC DNA]</scope>
    <source>
        <strain evidence="2">cv. 10/8</strain>
        <tissue evidence="1">Leaf</tissue>
    </source>
</reference>
<organism evidence="1 2">
    <name type="scientific">Trifolium medium</name>
    <dbReference type="NCBI Taxonomy" id="97028"/>
    <lineage>
        <taxon>Eukaryota</taxon>
        <taxon>Viridiplantae</taxon>
        <taxon>Streptophyta</taxon>
        <taxon>Embryophyta</taxon>
        <taxon>Tracheophyta</taxon>
        <taxon>Spermatophyta</taxon>
        <taxon>Magnoliopsida</taxon>
        <taxon>eudicotyledons</taxon>
        <taxon>Gunneridae</taxon>
        <taxon>Pentapetalae</taxon>
        <taxon>rosids</taxon>
        <taxon>fabids</taxon>
        <taxon>Fabales</taxon>
        <taxon>Fabaceae</taxon>
        <taxon>Papilionoideae</taxon>
        <taxon>50 kb inversion clade</taxon>
        <taxon>NPAAA clade</taxon>
        <taxon>Hologalegina</taxon>
        <taxon>IRL clade</taxon>
        <taxon>Trifolieae</taxon>
        <taxon>Trifolium</taxon>
    </lineage>
</organism>
<accession>A0A392PNZ0</accession>
<sequence>MLICCPHRGLEAWLVVHIFYHGLSYKTRMIVDATMGGALMNKNVDEAHELIEEMAQNHFQWTSERSTPP</sequence>
<dbReference type="AlphaFoldDB" id="A0A392PNZ0"/>
<dbReference type="Proteomes" id="UP000265520">
    <property type="component" value="Unassembled WGS sequence"/>
</dbReference>
<keyword evidence="2" id="KW-1185">Reference proteome</keyword>
<proteinExistence type="predicted"/>
<dbReference type="EMBL" id="LXQA010089692">
    <property type="protein sequence ID" value="MCI13808.1"/>
    <property type="molecule type" value="Genomic_DNA"/>
</dbReference>
<gene>
    <name evidence="1" type="ORF">A2U01_0034928</name>
</gene>
<name>A0A392PNZ0_9FABA</name>
<evidence type="ECO:0000313" key="1">
    <source>
        <dbReference type="EMBL" id="MCI13808.1"/>
    </source>
</evidence>
<evidence type="ECO:0000313" key="2">
    <source>
        <dbReference type="Proteomes" id="UP000265520"/>
    </source>
</evidence>
<comment type="caution">
    <text evidence="1">The sequence shown here is derived from an EMBL/GenBank/DDBJ whole genome shotgun (WGS) entry which is preliminary data.</text>
</comment>
<protein>
    <submittedName>
        <fullName evidence="1">Retrotransposon gag protein</fullName>
    </submittedName>
</protein>